<feature type="region of interest" description="Disordered" evidence="1">
    <location>
        <begin position="78"/>
        <end position="119"/>
    </location>
</feature>
<evidence type="ECO:0000256" key="1">
    <source>
        <dbReference type="SAM" id="MobiDB-lite"/>
    </source>
</evidence>
<dbReference type="AlphaFoldDB" id="A0A640SZM5"/>
<gene>
    <name evidence="2" type="ORF">Sgleb_50300</name>
</gene>
<reference evidence="2 3" key="1">
    <citation type="submission" date="2019-12" db="EMBL/GenBank/DDBJ databases">
        <title>Whole genome shotgun sequence of Streptomyces hygroscopicus subsp. glebosus NBRC 13786.</title>
        <authorList>
            <person name="Ichikawa N."/>
            <person name="Kimura A."/>
            <person name="Kitahashi Y."/>
            <person name="Komaki H."/>
            <person name="Tamura T."/>
        </authorList>
    </citation>
    <scope>NUCLEOTIDE SEQUENCE [LARGE SCALE GENOMIC DNA]</scope>
    <source>
        <strain evidence="2 3">NBRC 13786</strain>
    </source>
</reference>
<evidence type="ECO:0000313" key="2">
    <source>
        <dbReference type="EMBL" id="GFE16983.1"/>
    </source>
</evidence>
<sequence length="144" mass="14612">MADHDQGAVLGKLVGVVEDDGGGPVGDLGLQLAAAAAHRLTALPGGVLLAVAREDLVVRQPLPGARVGLPQGLVMRDVEPGQRGQLTRRRRRPLEVGGDDGVRPEGGEQPGGAPRLGDARLGQLDVRGALEAALQIPGGLAVAP</sequence>
<accession>A0A640SZM5</accession>
<comment type="caution">
    <text evidence="2">The sequence shown here is derived from an EMBL/GenBank/DDBJ whole genome shotgun (WGS) entry which is preliminary data.</text>
</comment>
<proteinExistence type="predicted"/>
<organism evidence="2 3">
    <name type="scientific">Streptomyces glebosus</name>
    <dbReference type="NCBI Taxonomy" id="249580"/>
    <lineage>
        <taxon>Bacteria</taxon>
        <taxon>Bacillati</taxon>
        <taxon>Actinomycetota</taxon>
        <taxon>Actinomycetes</taxon>
        <taxon>Kitasatosporales</taxon>
        <taxon>Streptomycetaceae</taxon>
        <taxon>Streptomyces</taxon>
    </lineage>
</organism>
<keyword evidence="3" id="KW-1185">Reference proteome</keyword>
<name>A0A640SZM5_9ACTN</name>
<protein>
    <submittedName>
        <fullName evidence="2">Uncharacterized protein</fullName>
    </submittedName>
</protein>
<evidence type="ECO:0000313" key="3">
    <source>
        <dbReference type="Proteomes" id="UP000430079"/>
    </source>
</evidence>
<dbReference type="EMBL" id="BLIO01000001">
    <property type="protein sequence ID" value="GFE16983.1"/>
    <property type="molecule type" value="Genomic_DNA"/>
</dbReference>
<dbReference type="Proteomes" id="UP000430079">
    <property type="component" value="Unassembled WGS sequence"/>
</dbReference>